<dbReference type="SUPFAM" id="SSF51735">
    <property type="entry name" value="NAD(P)-binding Rossmann-fold domains"/>
    <property type="match status" value="1"/>
</dbReference>
<keyword evidence="6" id="KW-1185">Reference proteome</keyword>
<evidence type="ECO:0000256" key="3">
    <source>
        <dbReference type="ARBA" id="ARBA00023027"/>
    </source>
</evidence>
<protein>
    <submittedName>
        <fullName evidence="5">Nucleoside-diphosphate-sugar epimerase</fullName>
    </submittedName>
</protein>
<dbReference type="PANTHER" id="PTHR43103:SF5">
    <property type="entry name" value="4-EPIMERASE, PUTATIVE (AFU_ORTHOLOGUE AFUA_7G00360)-RELATED"/>
    <property type="match status" value="1"/>
</dbReference>
<accession>A0A840NZH1</accession>
<comment type="similarity">
    <text evidence="1">Belongs to the NAD(P)-dependent epimerase/dehydratase family.</text>
</comment>
<dbReference type="EMBL" id="JACHGN010000003">
    <property type="protein sequence ID" value="MBB5131606.1"/>
    <property type="molecule type" value="Genomic_DNA"/>
</dbReference>
<gene>
    <name evidence="5" type="ORF">HNP84_001319</name>
</gene>
<evidence type="ECO:0000313" key="5">
    <source>
        <dbReference type="EMBL" id="MBB5131606.1"/>
    </source>
</evidence>
<dbReference type="InterPro" id="IPR036291">
    <property type="entry name" value="NAD(P)-bd_dom_sf"/>
</dbReference>
<comment type="caution">
    <text evidence="5">The sequence shown here is derived from an EMBL/GenBank/DDBJ whole genome shotgun (WGS) entry which is preliminary data.</text>
</comment>
<keyword evidence="3" id="KW-0520">NAD</keyword>
<keyword evidence="2" id="KW-0560">Oxidoreductase</keyword>
<dbReference type="RefSeq" id="WP_185048479.1">
    <property type="nucleotide sequence ID" value="NZ_BAABIX010000009.1"/>
</dbReference>
<feature type="domain" description="NAD-dependent epimerase/dehydratase" evidence="4">
    <location>
        <begin position="3"/>
        <end position="219"/>
    </location>
</feature>
<dbReference type="Pfam" id="PF01370">
    <property type="entry name" value="Epimerase"/>
    <property type="match status" value="1"/>
</dbReference>
<evidence type="ECO:0000259" key="4">
    <source>
        <dbReference type="Pfam" id="PF01370"/>
    </source>
</evidence>
<dbReference type="InterPro" id="IPR001509">
    <property type="entry name" value="Epimerase_deHydtase"/>
</dbReference>
<dbReference type="GO" id="GO:0016491">
    <property type="term" value="F:oxidoreductase activity"/>
    <property type="evidence" value="ECO:0007669"/>
    <property type="project" value="UniProtKB-KW"/>
</dbReference>
<dbReference type="AlphaFoldDB" id="A0A840NZH1"/>
<evidence type="ECO:0000256" key="1">
    <source>
        <dbReference type="ARBA" id="ARBA00007637"/>
    </source>
</evidence>
<sequence>MRVLVTGAAGRIGRAVLALLAERGIPAHALTLEDPGGLPAERVIRGDAGDVKAARAAVAGVDAVIHLAAIPVPTLNPPEEVFGNNTLATFTVLEQAGAAGVRRVCLASSYAITGLPFAAGWLRPAYLPVDDDLPSQAEDPYALSKQVDELTARMMARRHGMGVIALRLPFVGGRDGRLRAFAAECAEDPGLAASSMWAYLETRDAARACLAALDAVRPGEVHAVHLAAPLTLVPYPTEPLLRRYYPGVEVRRPLPGRAVPIDTSRGDRLLGFRPEYRLPLVDRELPE</sequence>
<proteinExistence type="inferred from homology"/>
<evidence type="ECO:0000256" key="2">
    <source>
        <dbReference type="ARBA" id="ARBA00023002"/>
    </source>
</evidence>
<dbReference type="Proteomes" id="UP000578449">
    <property type="component" value="Unassembled WGS sequence"/>
</dbReference>
<name>A0A840NZH1_9ACTN</name>
<reference evidence="5 6" key="1">
    <citation type="submission" date="2020-08" db="EMBL/GenBank/DDBJ databases">
        <title>Genomic Encyclopedia of Type Strains, Phase IV (KMG-IV): sequencing the most valuable type-strain genomes for metagenomic binning, comparative biology and taxonomic classification.</title>
        <authorList>
            <person name="Goeker M."/>
        </authorList>
    </citation>
    <scope>NUCLEOTIDE SEQUENCE [LARGE SCALE GENOMIC DNA]</scope>
    <source>
        <strain evidence="5 6">DSM 45615</strain>
    </source>
</reference>
<organism evidence="5 6">
    <name type="scientific">Thermocatellispora tengchongensis</name>
    <dbReference type="NCBI Taxonomy" id="1073253"/>
    <lineage>
        <taxon>Bacteria</taxon>
        <taxon>Bacillati</taxon>
        <taxon>Actinomycetota</taxon>
        <taxon>Actinomycetes</taxon>
        <taxon>Streptosporangiales</taxon>
        <taxon>Streptosporangiaceae</taxon>
        <taxon>Thermocatellispora</taxon>
    </lineage>
</organism>
<dbReference type="Gene3D" id="3.40.50.720">
    <property type="entry name" value="NAD(P)-binding Rossmann-like Domain"/>
    <property type="match status" value="1"/>
</dbReference>
<dbReference type="PANTHER" id="PTHR43103">
    <property type="entry name" value="NUCLEOSIDE-DIPHOSPHATE-SUGAR EPIMERASE"/>
    <property type="match status" value="1"/>
</dbReference>
<evidence type="ECO:0000313" key="6">
    <source>
        <dbReference type="Proteomes" id="UP000578449"/>
    </source>
</evidence>